<dbReference type="EMBL" id="BRXW01000711">
    <property type="protein sequence ID" value="GMH75138.1"/>
    <property type="molecule type" value="Genomic_DNA"/>
</dbReference>
<evidence type="ECO:0000313" key="3">
    <source>
        <dbReference type="Proteomes" id="UP001165122"/>
    </source>
</evidence>
<name>A0A9W7EDV9_9STRA</name>
<feature type="compositionally biased region" description="Polar residues" evidence="1">
    <location>
        <begin position="18"/>
        <end position="27"/>
    </location>
</feature>
<proteinExistence type="predicted"/>
<feature type="region of interest" description="Disordered" evidence="1">
    <location>
        <begin position="1"/>
        <end position="28"/>
    </location>
</feature>
<gene>
    <name evidence="2" type="ORF">TrLO_g2367</name>
</gene>
<protein>
    <submittedName>
        <fullName evidence="2">Uncharacterized protein</fullName>
    </submittedName>
</protein>
<evidence type="ECO:0000256" key="1">
    <source>
        <dbReference type="SAM" id="MobiDB-lite"/>
    </source>
</evidence>
<keyword evidence="3" id="KW-1185">Reference proteome</keyword>
<reference evidence="3" key="1">
    <citation type="journal article" date="2023" name="Commun. Biol.">
        <title>Genome analysis of Parmales, the sister group of diatoms, reveals the evolutionary specialization of diatoms from phago-mixotrophs to photoautotrophs.</title>
        <authorList>
            <person name="Ban H."/>
            <person name="Sato S."/>
            <person name="Yoshikawa S."/>
            <person name="Yamada K."/>
            <person name="Nakamura Y."/>
            <person name="Ichinomiya M."/>
            <person name="Sato N."/>
            <person name="Blanc-Mathieu R."/>
            <person name="Endo H."/>
            <person name="Kuwata A."/>
            <person name="Ogata H."/>
        </authorList>
    </citation>
    <scope>NUCLEOTIDE SEQUENCE [LARGE SCALE GENOMIC DNA]</scope>
    <source>
        <strain evidence="3">NIES 3700</strain>
    </source>
</reference>
<dbReference type="Proteomes" id="UP001165122">
    <property type="component" value="Unassembled WGS sequence"/>
</dbReference>
<sequence length="126" mass="14012">MQKRLQKLSPNAPKFQSLKKSTSTMATSKMPKTHASVLAAKALGIGTLLSLSFCSSLIFSIGYLNNCSTTADYVGLLNRSGKSVRGWLKGFGIQEKIEVEQDRKVIKGMNKEEEEEWAWKKIKGEE</sequence>
<comment type="caution">
    <text evidence="2">The sequence shown here is derived from an EMBL/GenBank/DDBJ whole genome shotgun (WGS) entry which is preliminary data.</text>
</comment>
<dbReference type="OrthoDB" id="10496053at2759"/>
<accession>A0A9W7EDV9</accession>
<organism evidence="2 3">
    <name type="scientific">Triparma laevis f. longispina</name>
    <dbReference type="NCBI Taxonomy" id="1714387"/>
    <lineage>
        <taxon>Eukaryota</taxon>
        <taxon>Sar</taxon>
        <taxon>Stramenopiles</taxon>
        <taxon>Ochrophyta</taxon>
        <taxon>Bolidophyceae</taxon>
        <taxon>Parmales</taxon>
        <taxon>Triparmaceae</taxon>
        <taxon>Triparma</taxon>
    </lineage>
</organism>
<evidence type="ECO:0000313" key="2">
    <source>
        <dbReference type="EMBL" id="GMH75138.1"/>
    </source>
</evidence>
<dbReference type="AlphaFoldDB" id="A0A9W7EDV9"/>